<keyword evidence="2" id="KW-0521">NADP</keyword>
<dbReference type="PANTHER" id="PTHR42748:SF7">
    <property type="entry name" value="NMRA LIKE REDOX SENSOR 1-RELATED"/>
    <property type="match status" value="1"/>
</dbReference>
<dbReference type="OrthoDB" id="9997102at2759"/>
<organism evidence="4 5">
    <name type="scientific">Cryoendolithus antarcticus</name>
    <dbReference type="NCBI Taxonomy" id="1507870"/>
    <lineage>
        <taxon>Eukaryota</taxon>
        <taxon>Fungi</taxon>
        <taxon>Dikarya</taxon>
        <taxon>Ascomycota</taxon>
        <taxon>Pezizomycotina</taxon>
        <taxon>Dothideomycetes</taxon>
        <taxon>Dothideomycetidae</taxon>
        <taxon>Cladosporiales</taxon>
        <taxon>Cladosporiaceae</taxon>
        <taxon>Cryoendolithus</taxon>
    </lineage>
</organism>
<comment type="similarity">
    <text evidence="1">Belongs to the NmrA-type oxidoreductase family.</text>
</comment>
<reference evidence="5" key="1">
    <citation type="submission" date="2017-03" db="EMBL/GenBank/DDBJ databases">
        <title>Genomes of endolithic fungi from Antarctica.</title>
        <authorList>
            <person name="Coleine C."/>
            <person name="Masonjones S."/>
            <person name="Stajich J.E."/>
        </authorList>
    </citation>
    <scope>NUCLEOTIDE SEQUENCE [LARGE SCALE GENOMIC DNA]</scope>
    <source>
        <strain evidence="5">CCFEE 5527</strain>
    </source>
</reference>
<evidence type="ECO:0000259" key="3">
    <source>
        <dbReference type="Pfam" id="PF05368"/>
    </source>
</evidence>
<evidence type="ECO:0000313" key="5">
    <source>
        <dbReference type="Proteomes" id="UP000192596"/>
    </source>
</evidence>
<dbReference type="SUPFAM" id="SSF51735">
    <property type="entry name" value="NAD(P)-binding Rossmann-fold domains"/>
    <property type="match status" value="1"/>
</dbReference>
<dbReference type="AlphaFoldDB" id="A0A1V8SPT5"/>
<accession>A0A1V8SPT5</accession>
<proteinExistence type="inferred from homology"/>
<dbReference type="GO" id="GO:0005634">
    <property type="term" value="C:nucleus"/>
    <property type="evidence" value="ECO:0007669"/>
    <property type="project" value="TreeGrafter"/>
</dbReference>
<dbReference type="EMBL" id="NAJO01000032">
    <property type="protein sequence ID" value="OQO01109.1"/>
    <property type="molecule type" value="Genomic_DNA"/>
</dbReference>
<dbReference type="InParanoid" id="A0A1V8SPT5"/>
<protein>
    <recommendedName>
        <fullName evidence="3">NmrA-like domain-containing protein</fullName>
    </recommendedName>
</protein>
<dbReference type="Proteomes" id="UP000192596">
    <property type="component" value="Unassembled WGS sequence"/>
</dbReference>
<dbReference type="InterPro" id="IPR008030">
    <property type="entry name" value="NmrA-like"/>
</dbReference>
<dbReference type="Gene3D" id="3.90.25.10">
    <property type="entry name" value="UDP-galactose 4-epimerase, domain 1"/>
    <property type="match status" value="1"/>
</dbReference>
<comment type="caution">
    <text evidence="4">The sequence shown here is derived from an EMBL/GenBank/DDBJ whole genome shotgun (WGS) entry which is preliminary data.</text>
</comment>
<gene>
    <name evidence="4" type="ORF">B0A48_13352</name>
</gene>
<dbReference type="Pfam" id="PF05368">
    <property type="entry name" value="NmrA"/>
    <property type="match status" value="1"/>
</dbReference>
<dbReference type="InterPro" id="IPR036291">
    <property type="entry name" value="NAD(P)-bd_dom_sf"/>
</dbReference>
<dbReference type="STRING" id="1507870.A0A1V8SPT5"/>
<evidence type="ECO:0000256" key="1">
    <source>
        <dbReference type="ARBA" id="ARBA00006328"/>
    </source>
</evidence>
<name>A0A1V8SPT5_9PEZI</name>
<sequence length="305" mass="33375">MAAPVRRLLVTGATGKQGGALIKALLKKPSQPFEIYAVTRKSGSASAQALASKPNVNVVEGNLKNIDGIMSQIPKPVWGVFSVPMLDNGIKNEEAYGYALNKAAVGAGTSHIVFTSTERGGQEQSENDPTVVPHFASKFRIEQDIKAKAAESDGKLTYTFLRPVAFFENQPQNFIGQAFISMWRQNGLDRPLQMIASSDIGEVAAEAFLKASEPDYKNKGISLAGDELTPNQAAEIFKKVTGEEIPATYNGIAAAIRWMVGDLHHMFAWFAKEGFAADVKGLRAKYPFMKDYETWLRQESAWKKV</sequence>
<dbReference type="Gene3D" id="3.40.50.720">
    <property type="entry name" value="NAD(P)-binding Rossmann-like Domain"/>
    <property type="match status" value="1"/>
</dbReference>
<feature type="domain" description="NmrA-like" evidence="3">
    <location>
        <begin position="7"/>
        <end position="273"/>
    </location>
</feature>
<evidence type="ECO:0000256" key="2">
    <source>
        <dbReference type="ARBA" id="ARBA00022857"/>
    </source>
</evidence>
<keyword evidence="5" id="KW-1185">Reference proteome</keyword>
<evidence type="ECO:0000313" key="4">
    <source>
        <dbReference type="EMBL" id="OQO01109.1"/>
    </source>
</evidence>
<dbReference type="PANTHER" id="PTHR42748">
    <property type="entry name" value="NITROGEN METABOLITE REPRESSION PROTEIN NMRA FAMILY MEMBER"/>
    <property type="match status" value="1"/>
</dbReference>
<dbReference type="InterPro" id="IPR051164">
    <property type="entry name" value="NmrA-like_oxidored"/>
</dbReference>